<dbReference type="Ensembl" id="ENSSRHT00000004943.1">
    <property type="protein sequence ID" value="ENSSRHP00000004763.1"/>
    <property type="gene ID" value="ENSSRHG00000003149.1"/>
</dbReference>
<dbReference type="PANTHER" id="PTHR45749">
    <property type="match status" value="1"/>
</dbReference>
<dbReference type="PANTHER" id="PTHR45749:SF37">
    <property type="entry name" value="OS05G0311600 PROTEIN"/>
    <property type="match status" value="1"/>
</dbReference>
<organism evidence="2 3">
    <name type="scientific">Sinocyclocheilus rhinocerous</name>
    <dbReference type="NCBI Taxonomy" id="307959"/>
    <lineage>
        <taxon>Eukaryota</taxon>
        <taxon>Metazoa</taxon>
        <taxon>Chordata</taxon>
        <taxon>Craniata</taxon>
        <taxon>Vertebrata</taxon>
        <taxon>Euteleostomi</taxon>
        <taxon>Actinopterygii</taxon>
        <taxon>Neopterygii</taxon>
        <taxon>Teleostei</taxon>
        <taxon>Ostariophysi</taxon>
        <taxon>Cypriniformes</taxon>
        <taxon>Cyprinidae</taxon>
        <taxon>Cyprininae</taxon>
        <taxon>Sinocyclocheilus</taxon>
    </lineage>
</organism>
<protein>
    <recommendedName>
        <fullName evidence="1">TTF-type domain-containing protein</fullName>
    </recommendedName>
</protein>
<evidence type="ECO:0000259" key="1">
    <source>
        <dbReference type="SMART" id="SM00597"/>
    </source>
</evidence>
<reference evidence="2" key="2">
    <citation type="submission" date="2025-09" db="UniProtKB">
        <authorList>
            <consortium name="Ensembl"/>
        </authorList>
    </citation>
    <scope>IDENTIFICATION</scope>
</reference>
<dbReference type="InterPro" id="IPR006580">
    <property type="entry name" value="Znf_TTF"/>
</dbReference>
<dbReference type="Pfam" id="PF14291">
    <property type="entry name" value="DUF4371"/>
    <property type="match status" value="1"/>
</dbReference>
<keyword evidence="3" id="KW-1185">Reference proteome</keyword>
<dbReference type="InterPro" id="IPR012337">
    <property type="entry name" value="RNaseH-like_sf"/>
</dbReference>
<dbReference type="AlphaFoldDB" id="A0A673FZ34"/>
<dbReference type="SMART" id="SM00597">
    <property type="entry name" value="ZnF_TTF"/>
    <property type="match status" value="1"/>
</dbReference>
<evidence type="ECO:0000313" key="2">
    <source>
        <dbReference type="Ensembl" id="ENSSRHP00000004763.1"/>
    </source>
</evidence>
<feature type="domain" description="TTF-type" evidence="1">
    <location>
        <begin position="15"/>
        <end position="102"/>
    </location>
</feature>
<evidence type="ECO:0000313" key="3">
    <source>
        <dbReference type="Proteomes" id="UP000472270"/>
    </source>
</evidence>
<reference evidence="2" key="1">
    <citation type="submission" date="2025-08" db="UniProtKB">
        <authorList>
            <consortium name="Ensembl"/>
        </authorList>
    </citation>
    <scope>IDENTIFICATION</scope>
</reference>
<dbReference type="Proteomes" id="UP000472270">
    <property type="component" value="Unassembled WGS sequence"/>
</dbReference>
<name>A0A673FZ34_9TELE</name>
<dbReference type="InterPro" id="IPR025398">
    <property type="entry name" value="DUF4371"/>
</dbReference>
<proteinExistence type="predicted"/>
<sequence length="696" mass="79535">EQTKITLFLKPNQVILKNFPARVFSDWLEYSIHADAAFCYPCRTFRAPSSATDTKFTIIGFCDWKHAVETGKGLNKHSASKEHHTCEAMWRDKERRIQTGKEITTLINAEHLERNRYYLSSVIDVVEFLAVNQLPFRGDHDAFDCMAEDGCRLFLSLFEYTLRKDAVLAKIAKTIPHNARYTSHDIQNSLIEIMSTLVTEHIVKEVGESFYTIKVDGTRDPTGRENISIVVRFVNELNEPTERLLTIATADQGDAETLTDTIIEELTKAGLSSGKIISQVYDGASLMSGKHGGVQKHLQQKLHRDIPYVHCFNHQLHLVVTHALAAEQALVDFFTMCNMLYKFCRKPTVAILYKGETLKRLLDQRWTGHFGTVSVILRSFDDLSTLLREINSSPAYGADVRVEAAGLLRAMSEPSFRFIAEMVHKILSYLDPPNLMLQAEDMDLLTGVQLVNSACTCIENLRSETEFVTLLKRCKDATIEPVPNKRRRTLNTSFAMYAVEERIIYEDLSDETELRRMYFSCIDAVCGEMKERFGERNCVLMDALRSLDPEDSTFLDVSKVKPLLDLTNTPIVESEYTVAHQFLSMQMKDSFPADGGKWTMKKVLQHFQKPLEAMPSVMTALKHALTFGASTALCENSFSKLKNVLTEHRLSMLHRRKANLIKLAFEKDLTKKFREEWKDIVLRRFHSVAQRRLPLY</sequence>
<dbReference type="SUPFAM" id="SSF53098">
    <property type="entry name" value="Ribonuclease H-like"/>
    <property type="match status" value="1"/>
</dbReference>
<accession>A0A673FZ34</accession>